<gene>
    <name evidence="1" type="ORF">PRI8871_00741</name>
</gene>
<protein>
    <submittedName>
        <fullName evidence="1">Uncharacterized protein</fullName>
    </submittedName>
</protein>
<dbReference type="EMBL" id="OMOJ01000001">
    <property type="protein sequence ID" value="SPF78148.1"/>
    <property type="molecule type" value="Genomic_DNA"/>
</dbReference>
<evidence type="ECO:0000313" key="2">
    <source>
        <dbReference type="Proteomes" id="UP000244904"/>
    </source>
</evidence>
<reference evidence="2" key="1">
    <citation type="submission" date="2018-03" db="EMBL/GenBank/DDBJ databases">
        <authorList>
            <person name="Rodrigo-Torres L."/>
            <person name="Arahal R. D."/>
            <person name="Lucena T."/>
        </authorList>
    </citation>
    <scope>NUCLEOTIDE SEQUENCE [LARGE SCALE GENOMIC DNA]</scope>
    <source>
        <strain evidence="2">CECT 8871</strain>
    </source>
</reference>
<name>A0A2R8APY7_9RHOB</name>
<organism evidence="1 2">
    <name type="scientific">Pseudoprimorskyibacter insulae</name>
    <dbReference type="NCBI Taxonomy" id="1695997"/>
    <lineage>
        <taxon>Bacteria</taxon>
        <taxon>Pseudomonadati</taxon>
        <taxon>Pseudomonadota</taxon>
        <taxon>Alphaproteobacteria</taxon>
        <taxon>Rhodobacterales</taxon>
        <taxon>Paracoccaceae</taxon>
        <taxon>Pseudoprimorskyibacter</taxon>
    </lineage>
</organism>
<keyword evidence="2" id="KW-1185">Reference proteome</keyword>
<proteinExistence type="predicted"/>
<sequence>MIRKLKGDITPERWVGEASKDFPCGHNPWSEIYTDDAALKIAGTLRLENPADITALRLQLAATAEYLLSVFNFAGGASTPAQKYAWAAKIDTTSRRLLAELAESDDLLSSVVVRFGRDNSPRFVPASEMRQRVHEARNAVSALQELVQAVSATPKEDGVATAYAETIQMTVDGMTEVFIAFRGIENVKRSASSGHIDGEFPEFIRASAHPLLAAYFSKFSKDAKRFENLNRQIQTAVAAYRLYD</sequence>
<evidence type="ECO:0000313" key="1">
    <source>
        <dbReference type="EMBL" id="SPF78148.1"/>
    </source>
</evidence>
<dbReference type="AlphaFoldDB" id="A0A2R8APY7"/>
<dbReference type="Proteomes" id="UP000244904">
    <property type="component" value="Unassembled WGS sequence"/>
</dbReference>
<dbReference type="RefSeq" id="WP_108884818.1">
    <property type="nucleotide sequence ID" value="NZ_OMOJ01000001.1"/>
</dbReference>
<accession>A0A2R8APY7</accession>